<keyword evidence="3" id="KW-1185">Reference proteome</keyword>
<evidence type="ECO:0000313" key="3">
    <source>
        <dbReference type="Proteomes" id="UP001285921"/>
    </source>
</evidence>
<sequence>MDQYIRKAVSFNANNPKQRELFDWVTEQCGNNFSGYVKAVLFAQMHAENRRVLEQVRKSSDSSSDNKTDEKMHESSPPFSNIVPARKRNYTGKE</sequence>
<organism evidence="2 3">
    <name type="scientific">Paenibacillus glycanilyticus</name>
    <dbReference type="NCBI Taxonomy" id="126569"/>
    <lineage>
        <taxon>Bacteria</taxon>
        <taxon>Bacillati</taxon>
        <taxon>Bacillota</taxon>
        <taxon>Bacilli</taxon>
        <taxon>Bacillales</taxon>
        <taxon>Paenibacillaceae</taxon>
        <taxon>Paenibacillus</taxon>
    </lineage>
</organism>
<feature type="compositionally biased region" description="Basic residues" evidence="1">
    <location>
        <begin position="85"/>
        <end position="94"/>
    </location>
</feature>
<proteinExistence type="predicted"/>
<name>A0ABQ6NRD0_9BACL</name>
<evidence type="ECO:0000256" key="1">
    <source>
        <dbReference type="SAM" id="MobiDB-lite"/>
    </source>
</evidence>
<comment type="caution">
    <text evidence="2">The sequence shown here is derived from an EMBL/GenBank/DDBJ whole genome shotgun (WGS) entry which is preliminary data.</text>
</comment>
<reference evidence="2 3" key="1">
    <citation type="submission" date="2023-05" db="EMBL/GenBank/DDBJ databases">
        <title>Draft genome of Paenibacillus sp. CCS26.</title>
        <authorList>
            <person name="Akita H."/>
            <person name="Shinto Y."/>
            <person name="Kimura Z."/>
        </authorList>
    </citation>
    <scope>NUCLEOTIDE SEQUENCE [LARGE SCALE GENOMIC DNA]</scope>
    <source>
        <strain evidence="2 3">CCS26</strain>
    </source>
</reference>
<dbReference type="Proteomes" id="UP001285921">
    <property type="component" value="Unassembled WGS sequence"/>
</dbReference>
<protein>
    <submittedName>
        <fullName evidence="2">Uncharacterized protein</fullName>
    </submittedName>
</protein>
<gene>
    <name evidence="2" type="ORF">PghCCS26_47970</name>
</gene>
<dbReference type="EMBL" id="BTCL01000021">
    <property type="protein sequence ID" value="GMK47667.1"/>
    <property type="molecule type" value="Genomic_DNA"/>
</dbReference>
<evidence type="ECO:0000313" key="2">
    <source>
        <dbReference type="EMBL" id="GMK47667.1"/>
    </source>
</evidence>
<feature type="region of interest" description="Disordered" evidence="1">
    <location>
        <begin position="54"/>
        <end position="94"/>
    </location>
</feature>
<accession>A0ABQ6NRD0</accession>
<feature type="compositionally biased region" description="Basic and acidic residues" evidence="1">
    <location>
        <begin position="54"/>
        <end position="74"/>
    </location>
</feature>